<dbReference type="RefSeq" id="WP_107967668.1">
    <property type="nucleotide sequence ID" value="NZ_NWBU01000007.1"/>
</dbReference>
<dbReference type="NCBIfam" id="TIGR01353">
    <property type="entry name" value="dGTP_triPase"/>
    <property type="match status" value="1"/>
</dbReference>
<gene>
    <name evidence="4" type="ORF">CLG96_08540</name>
</gene>
<sequence>MSPLAPYASDPAASRGRLHAVIGGETRGPRDAFQRDRDRIIHSISFRRLRHKTQVFVAPDGDHFRVRLTHSLEVAQIGRTIARVLGLNEDLTEALCLAHDIGHPPFGHSGEAALKAAMKDAGGFDHNAHTLRTLCLLDSPYPAFPGLNLSWETLEGLAKHNGPVRYPTWALRAIDAEFPLDLQGYSSLEAQVAALADDIAYDNHDIDDGIRAGLLDIEEVLDQPLVARSWERVRARFPDLPARRLTGELIREQIGLMVNDLIAETRARIADAAPRTVEDVRAAGRPLVGFSEAMAAEERGLKRFMYAKLYHHPVQLAVAETAGRIVAALAAAYRADPNLLPPEWRARLPEEEPWRTRHIGDFIAGMTDRYAVARHREVVGPVEMPDGL</sequence>
<accession>A0A2T5FYU2</accession>
<reference evidence="4 5" key="1">
    <citation type="submission" date="2017-09" db="EMBL/GenBank/DDBJ databases">
        <title>Sphingomonas panjinensis sp.nov., isolated from oil-contaminated soil.</title>
        <authorList>
            <person name="Wang L."/>
            <person name="Chen L."/>
        </authorList>
    </citation>
    <scope>NUCLEOTIDE SEQUENCE [LARGE SCALE GENOMIC DNA]</scope>
    <source>
        <strain evidence="4 5">FW-11</strain>
    </source>
</reference>
<proteinExistence type="inferred from homology"/>
<dbReference type="SMART" id="SM00471">
    <property type="entry name" value="HDc"/>
    <property type="match status" value="1"/>
</dbReference>
<dbReference type="GO" id="GO:0006203">
    <property type="term" value="P:dGTP catabolic process"/>
    <property type="evidence" value="ECO:0007669"/>
    <property type="project" value="TreeGrafter"/>
</dbReference>
<dbReference type="HAMAP" id="MF_01212">
    <property type="entry name" value="dGTPase_type2"/>
    <property type="match status" value="1"/>
</dbReference>
<evidence type="ECO:0000313" key="5">
    <source>
        <dbReference type="Proteomes" id="UP000244162"/>
    </source>
</evidence>
<dbReference type="CDD" id="cd00077">
    <property type="entry name" value="HDc"/>
    <property type="match status" value="1"/>
</dbReference>
<dbReference type="AlphaFoldDB" id="A0A2T5FYU2"/>
<dbReference type="PROSITE" id="PS51831">
    <property type="entry name" value="HD"/>
    <property type="match status" value="1"/>
</dbReference>
<comment type="caution">
    <text evidence="4">The sequence shown here is derived from an EMBL/GenBank/DDBJ whole genome shotgun (WGS) entry which is preliminary data.</text>
</comment>
<organism evidence="4 5">
    <name type="scientific">Sphingomonas oleivorans</name>
    <dbReference type="NCBI Taxonomy" id="1735121"/>
    <lineage>
        <taxon>Bacteria</taxon>
        <taxon>Pseudomonadati</taxon>
        <taxon>Pseudomonadota</taxon>
        <taxon>Alphaproteobacteria</taxon>
        <taxon>Sphingomonadales</taxon>
        <taxon>Sphingomonadaceae</taxon>
        <taxon>Sphingomonas</taxon>
    </lineage>
</organism>
<dbReference type="Proteomes" id="UP000244162">
    <property type="component" value="Unassembled WGS sequence"/>
</dbReference>
<feature type="domain" description="HD" evidence="3">
    <location>
        <begin position="67"/>
        <end position="202"/>
    </location>
</feature>
<dbReference type="OrthoDB" id="9803619at2"/>
<dbReference type="InterPro" id="IPR006674">
    <property type="entry name" value="HD_domain"/>
</dbReference>
<dbReference type="InterPro" id="IPR003607">
    <property type="entry name" value="HD/PDEase_dom"/>
</dbReference>
<keyword evidence="5" id="KW-1185">Reference proteome</keyword>
<dbReference type="GO" id="GO:0008832">
    <property type="term" value="F:dGTPase activity"/>
    <property type="evidence" value="ECO:0007669"/>
    <property type="project" value="TreeGrafter"/>
</dbReference>
<keyword evidence="1 2" id="KW-0378">Hydrolase</keyword>
<dbReference type="Pfam" id="PF01966">
    <property type="entry name" value="HD"/>
    <property type="match status" value="1"/>
</dbReference>
<protein>
    <recommendedName>
        <fullName evidence="2">Deoxyguanosinetriphosphate triphosphohydrolase-like protein</fullName>
    </recommendedName>
</protein>
<dbReference type="SUPFAM" id="SSF109604">
    <property type="entry name" value="HD-domain/PDEase-like"/>
    <property type="match status" value="1"/>
</dbReference>
<dbReference type="PANTHER" id="PTHR11373:SF43">
    <property type="entry name" value="DEOXYGUANOSINETRIPHOSPHATE TRIPHOSPHOHYDROLASE-LIKE PROTEIN"/>
    <property type="match status" value="1"/>
</dbReference>
<dbReference type="PANTHER" id="PTHR11373">
    <property type="entry name" value="DEOXYNUCLEOSIDE TRIPHOSPHATE TRIPHOSPHOHYDROLASE"/>
    <property type="match status" value="1"/>
</dbReference>
<name>A0A2T5FYU2_9SPHN</name>
<dbReference type="InterPro" id="IPR026875">
    <property type="entry name" value="PHydrolase_assoc_dom"/>
</dbReference>
<evidence type="ECO:0000256" key="1">
    <source>
        <dbReference type="ARBA" id="ARBA00022801"/>
    </source>
</evidence>
<evidence type="ECO:0000313" key="4">
    <source>
        <dbReference type="EMBL" id="PTQ11676.1"/>
    </source>
</evidence>
<dbReference type="NCBIfam" id="NF002326">
    <property type="entry name" value="PRK01286.1-1"/>
    <property type="match status" value="1"/>
</dbReference>
<dbReference type="Gene3D" id="1.10.3210.10">
    <property type="entry name" value="Hypothetical protein af1432"/>
    <property type="match status" value="1"/>
</dbReference>
<dbReference type="Pfam" id="PF13286">
    <property type="entry name" value="HD_assoc"/>
    <property type="match status" value="1"/>
</dbReference>
<evidence type="ECO:0000256" key="2">
    <source>
        <dbReference type="HAMAP-Rule" id="MF_01212"/>
    </source>
</evidence>
<dbReference type="InterPro" id="IPR050135">
    <property type="entry name" value="dGTPase-like"/>
</dbReference>
<dbReference type="InterPro" id="IPR023023">
    <property type="entry name" value="dNTPase_2"/>
</dbReference>
<dbReference type="EMBL" id="NWBU01000007">
    <property type="protein sequence ID" value="PTQ11676.1"/>
    <property type="molecule type" value="Genomic_DNA"/>
</dbReference>
<comment type="similarity">
    <text evidence="2">Belongs to the dGTPase family. Type 2 subfamily.</text>
</comment>
<dbReference type="InterPro" id="IPR006261">
    <property type="entry name" value="dGTPase"/>
</dbReference>
<evidence type="ECO:0000259" key="3">
    <source>
        <dbReference type="PROSITE" id="PS51831"/>
    </source>
</evidence>